<evidence type="ECO:0000313" key="3">
    <source>
        <dbReference type="Proteomes" id="UP001381693"/>
    </source>
</evidence>
<protein>
    <submittedName>
        <fullName evidence="2">Uncharacterized protein</fullName>
    </submittedName>
</protein>
<sequence length="51" mass="5765">ELVLSYGWEHFRSTNWYTRLSLTADLMGSQPRDSTIPLMSSPNQGTAQSFS</sequence>
<gene>
    <name evidence="2" type="ORF">SK128_022578</name>
</gene>
<feature type="non-terminal residue" evidence="2">
    <location>
        <position position="1"/>
    </location>
</feature>
<evidence type="ECO:0000313" key="2">
    <source>
        <dbReference type="EMBL" id="KAK7081375.1"/>
    </source>
</evidence>
<feature type="region of interest" description="Disordered" evidence="1">
    <location>
        <begin position="31"/>
        <end position="51"/>
    </location>
</feature>
<dbReference type="Proteomes" id="UP001381693">
    <property type="component" value="Unassembled WGS sequence"/>
</dbReference>
<comment type="caution">
    <text evidence="2">The sequence shown here is derived from an EMBL/GenBank/DDBJ whole genome shotgun (WGS) entry which is preliminary data.</text>
</comment>
<proteinExistence type="predicted"/>
<name>A0AAN8XBF8_HALRR</name>
<organism evidence="2 3">
    <name type="scientific">Halocaridina rubra</name>
    <name type="common">Hawaiian red shrimp</name>
    <dbReference type="NCBI Taxonomy" id="373956"/>
    <lineage>
        <taxon>Eukaryota</taxon>
        <taxon>Metazoa</taxon>
        <taxon>Ecdysozoa</taxon>
        <taxon>Arthropoda</taxon>
        <taxon>Crustacea</taxon>
        <taxon>Multicrustacea</taxon>
        <taxon>Malacostraca</taxon>
        <taxon>Eumalacostraca</taxon>
        <taxon>Eucarida</taxon>
        <taxon>Decapoda</taxon>
        <taxon>Pleocyemata</taxon>
        <taxon>Caridea</taxon>
        <taxon>Atyoidea</taxon>
        <taxon>Atyidae</taxon>
        <taxon>Halocaridina</taxon>
    </lineage>
</organism>
<dbReference type="EMBL" id="JAXCGZ010005089">
    <property type="protein sequence ID" value="KAK7081375.1"/>
    <property type="molecule type" value="Genomic_DNA"/>
</dbReference>
<keyword evidence="3" id="KW-1185">Reference proteome</keyword>
<reference evidence="2 3" key="1">
    <citation type="submission" date="2023-11" db="EMBL/GenBank/DDBJ databases">
        <title>Halocaridina rubra genome assembly.</title>
        <authorList>
            <person name="Smith C."/>
        </authorList>
    </citation>
    <scope>NUCLEOTIDE SEQUENCE [LARGE SCALE GENOMIC DNA]</scope>
    <source>
        <strain evidence="2">EP-1</strain>
        <tissue evidence="2">Whole</tissue>
    </source>
</reference>
<evidence type="ECO:0000256" key="1">
    <source>
        <dbReference type="SAM" id="MobiDB-lite"/>
    </source>
</evidence>
<dbReference type="AlphaFoldDB" id="A0AAN8XBF8"/>
<accession>A0AAN8XBF8</accession>